<evidence type="ECO:0000313" key="1">
    <source>
        <dbReference type="EMBL" id="KHG13903.1"/>
    </source>
</evidence>
<reference evidence="2" key="1">
    <citation type="submission" date="2014-09" db="EMBL/GenBank/DDBJ databases">
        <authorList>
            <person name="Mudge J."/>
            <person name="Ramaraj T."/>
            <person name="Lindquist I.E."/>
            <person name="Bharti A.K."/>
            <person name="Sundararajan A."/>
            <person name="Cameron C.T."/>
            <person name="Woodward J.E."/>
            <person name="May G.D."/>
            <person name="Brubaker C."/>
            <person name="Broadhvest J."/>
            <person name="Wilkins T.A."/>
        </authorList>
    </citation>
    <scope>NUCLEOTIDE SEQUENCE</scope>
    <source>
        <strain evidence="2">cv. AKA8401</strain>
    </source>
</reference>
<gene>
    <name evidence="1" type="ORF">F383_18857</name>
</gene>
<evidence type="ECO:0000313" key="2">
    <source>
        <dbReference type="Proteomes" id="UP000032142"/>
    </source>
</evidence>
<dbReference type="EMBL" id="KN400466">
    <property type="protein sequence ID" value="KHG13903.1"/>
    <property type="molecule type" value="Genomic_DNA"/>
</dbReference>
<keyword evidence="2" id="KW-1185">Reference proteome</keyword>
<dbReference type="Proteomes" id="UP000032142">
    <property type="component" value="Unassembled WGS sequence"/>
</dbReference>
<protein>
    <submittedName>
        <fullName evidence="1">Uncharacterized protein</fullName>
    </submittedName>
</protein>
<proteinExistence type="predicted"/>
<sequence length="44" mass="5102">MSQLNKLINTFMIYSSWVQSDVLSVQLVTSMSLSSRSYMLRCPR</sequence>
<name>A0A0B0NH83_GOSAR</name>
<accession>A0A0B0NH83</accession>
<organism evidence="1 2">
    <name type="scientific">Gossypium arboreum</name>
    <name type="common">Tree cotton</name>
    <name type="synonym">Gossypium nanking</name>
    <dbReference type="NCBI Taxonomy" id="29729"/>
    <lineage>
        <taxon>Eukaryota</taxon>
        <taxon>Viridiplantae</taxon>
        <taxon>Streptophyta</taxon>
        <taxon>Embryophyta</taxon>
        <taxon>Tracheophyta</taxon>
        <taxon>Spermatophyta</taxon>
        <taxon>Magnoliopsida</taxon>
        <taxon>eudicotyledons</taxon>
        <taxon>Gunneridae</taxon>
        <taxon>Pentapetalae</taxon>
        <taxon>rosids</taxon>
        <taxon>malvids</taxon>
        <taxon>Malvales</taxon>
        <taxon>Malvaceae</taxon>
        <taxon>Malvoideae</taxon>
        <taxon>Gossypium</taxon>
    </lineage>
</organism>
<dbReference type="AlphaFoldDB" id="A0A0B0NH83"/>